<protein>
    <submittedName>
        <fullName evidence="2">Uncharacterized protein</fullName>
    </submittedName>
</protein>
<keyword evidence="3" id="KW-1185">Reference proteome</keyword>
<feature type="region of interest" description="Disordered" evidence="1">
    <location>
        <begin position="16"/>
        <end position="64"/>
    </location>
</feature>
<feature type="compositionally biased region" description="Gly residues" evidence="1">
    <location>
        <begin position="24"/>
        <end position="49"/>
    </location>
</feature>
<dbReference type="EMBL" id="MCFE01001263">
    <property type="protein sequence ID" value="ORX63825.1"/>
    <property type="molecule type" value="Genomic_DNA"/>
</dbReference>
<evidence type="ECO:0000256" key="1">
    <source>
        <dbReference type="SAM" id="MobiDB-lite"/>
    </source>
</evidence>
<gene>
    <name evidence="2" type="ORF">K493DRAFT_309676</name>
</gene>
<evidence type="ECO:0000313" key="2">
    <source>
        <dbReference type="EMBL" id="ORX63825.1"/>
    </source>
</evidence>
<name>A0A1Y1VS07_9FUNG</name>
<evidence type="ECO:0000313" key="3">
    <source>
        <dbReference type="Proteomes" id="UP000193498"/>
    </source>
</evidence>
<proteinExistence type="predicted"/>
<feature type="non-terminal residue" evidence="2">
    <location>
        <position position="1"/>
    </location>
</feature>
<dbReference type="Proteomes" id="UP000193498">
    <property type="component" value="Unassembled WGS sequence"/>
</dbReference>
<comment type="caution">
    <text evidence="2">The sequence shown here is derived from an EMBL/GenBank/DDBJ whole genome shotgun (WGS) entry which is preliminary data.</text>
</comment>
<dbReference type="AlphaFoldDB" id="A0A1Y1VS07"/>
<accession>A0A1Y1VS07</accession>
<organism evidence="2 3">
    <name type="scientific">Basidiobolus meristosporus CBS 931.73</name>
    <dbReference type="NCBI Taxonomy" id="1314790"/>
    <lineage>
        <taxon>Eukaryota</taxon>
        <taxon>Fungi</taxon>
        <taxon>Fungi incertae sedis</taxon>
        <taxon>Zoopagomycota</taxon>
        <taxon>Entomophthoromycotina</taxon>
        <taxon>Basidiobolomycetes</taxon>
        <taxon>Basidiobolales</taxon>
        <taxon>Basidiobolaceae</taxon>
        <taxon>Basidiobolus</taxon>
    </lineage>
</organism>
<dbReference type="InParanoid" id="A0A1Y1VS07"/>
<sequence length="325" mass="30229">AVEALGIKVKAGLCASSRGRGHTGRGGYNDGGGNGGHNGGGGSNGGKGGHTGDDSYGGRNGGGGNGGHTGGGGYNGGGGKGGGMIDGSYGGHTGGEEKEDSMVVEVTTEAQAVIALGIKIDANICLGGGGSGGNEGNGGNPHPPLKGGNTCPGLVADLKLLGIPVKAEICLGGGGGGGGGGGNGGSAGNGGSGNGGCAIGANVDVTRLIGVDVCVGGGGGGSGHHGGGNEGGNGGNNGNGSRPTCQDISAKVRLLGIKVDANICLRGPNAGPRAPVLSNAPGCPTLVANAKLLGIADVNVELCLKARVNLGVGGRSIARRAALAL</sequence>
<reference evidence="2 3" key="1">
    <citation type="submission" date="2016-07" db="EMBL/GenBank/DDBJ databases">
        <title>Pervasive Adenine N6-methylation of Active Genes in Fungi.</title>
        <authorList>
            <consortium name="DOE Joint Genome Institute"/>
            <person name="Mondo S.J."/>
            <person name="Dannebaum R.O."/>
            <person name="Kuo R.C."/>
            <person name="Labutti K."/>
            <person name="Haridas S."/>
            <person name="Kuo A."/>
            <person name="Salamov A."/>
            <person name="Ahrendt S.R."/>
            <person name="Lipzen A."/>
            <person name="Sullivan W."/>
            <person name="Andreopoulos W.B."/>
            <person name="Clum A."/>
            <person name="Lindquist E."/>
            <person name="Daum C."/>
            <person name="Ramamoorthy G.K."/>
            <person name="Gryganskyi A."/>
            <person name="Culley D."/>
            <person name="Magnuson J.K."/>
            <person name="James T.Y."/>
            <person name="O'Malley M.A."/>
            <person name="Stajich J.E."/>
            <person name="Spatafora J.W."/>
            <person name="Visel A."/>
            <person name="Grigoriev I.V."/>
        </authorList>
    </citation>
    <scope>NUCLEOTIDE SEQUENCE [LARGE SCALE GENOMIC DNA]</scope>
    <source>
        <strain evidence="2 3">CBS 931.73</strain>
    </source>
</reference>